<name>A0ABQ9IA89_9NEOP</name>
<comment type="caution">
    <text evidence="1">The sequence shown here is derived from an EMBL/GenBank/DDBJ whole genome shotgun (WGS) entry which is preliminary data.</text>
</comment>
<accession>A0ABQ9IA89</accession>
<keyword evidence="2" id="KW-1185">Reference proteome</keyword>
<evidence type="ECO:0000313" key="2">
    <source>
        <dbReference type="Proteomes" id="UP001159363"/>
    </source>
</evidence>
<dbReference type="Proteomes" id="UP001159363">
    <property type="component" value="Chromosome 2"/>
</dbReference>
<gene>
    <name evidence="1" type="ORF">PR048_006182</name>
</gene>
<dbReference type="EMBL" id="JARBHB010000002">
    <property type="protein sequence ID" value="KAJ8893582.1"/>
    <property type="molecule type" value="Genomic_DNA"/>
</dbReference>
<sequence>MPEIVEPIEYESVISKFGYFIHLGDDCSLYDCKSAVDDVLKPPPSWHFQFQESETINLTHSNDGSVVVQGESNFIIEVGRPKSIVKKGKRLTSLKPTNIAKGIQIGEPKLEGVCRLLTTYFGD</sequence>
<evidence type="ECO:0000313" key="1">
    <source>
        <dbReference type="EMBL" id="KAJ8893582.1"/>
    </source>
</evidence>
<organism evidence="1 2">
    <name type="scientific">Dryococelus australis</name>
    <dbReference type="NCBI Taxonomy" id="614101"/>
    <lineage>
        <taxon>Eukaryota</taxon>
        <taxon>Metazoa</taxon>
        <taxon>Ecdysozoa</taxon>
        <taxon>Arthropoda</taxon>
        <taxon>Hexapoda</taxon>
        <taxon>Insecta</taxon>
        <taxon>Pterygota</taxon>
        <taxon>Neoptera</taxon>
        <taxon>Polyneoptera</taxon>
        <taxon>Phasmatodea</taxon>
        <taxon>Verophasmatodea</taxon>
        <taxon>Anareolatae</taxon>
        <taxon>Phasmatidae</taxon>
        <taxon>Eurycanthinae</taxon>
        <taxon>Dryococelus</taxon>
    </lineage>
</organism>
<protein>
    <submittedName>
        <fullName evidence="1">Uncharacterized protein</fullName>
    </submittedName>
</protein>
<reference evidence="1 2" key="1">
    <citation type="submission" date="2023-02" db="EMBL/GenBank/DDBJ databases">
        <title>LHISI_Scaffold_Assembly.</title>
        <authorList>
            <person name="Stuart O.P."/>
            <person name="Cleave R."/>
            <person name="Magrath M.J.L."/>
            <person name="Mikheyev A.S."/>
        </authorList>
    </citation>
    <scope>NUCLEOTIDE SEQUENCE [LARGE SCALE GENOMIC DNA]</scope>
    <source>
        <strain evidence="1">Daus_M_001</strain>
        <tissue evidence="1">Leg muscle</tissue>
    </source>
</reference>
<proteinExistence type="predicted"/>